<dbReference type="RefSeq" id="WP_379022513.1">
    <property type="nucleotide sequence ID" value="NZ_JBHRTA010000031.1"/>
</dbReference>
<evidence type="ECO:0000256" key="1">
    <source>
        <dbReference type="ARBA" id="ARBA00023015"/>
    </source>
</evidence>
<evidence type="ECO:0000313" key="5">
    <source>
        <dbReference type="EMBL" id="MFC3198138.1"/>
    </source>
</evidence>
<keyword evidence="1" id="KW-0805">Transcription regulation</keyword>
<dbReference type="SUPFAM" id="SSF46785">
    <property type="entry name" value="Winged helix' DNA-binding domain"/>
    <property type="match status" value="1"/>
</dbReference>
<dbReference type="PRINTS" id="PR00598">
    <property type="entry name" value="HTHMARR"/>
</dbReference>
<dbReference type="EMBL" id="JBHRTA010000031">
    <property type="protein sequence ID" value="MFC3198138.1"/>
    <property type="molecule type" value="Genomic_DNA"/>
</dbReference>
<dbReference type="InterPro" id="IPR039422">
    <property type="entry name" value="MarR/SlyA-like"/>
</dbReference>
<evidence type="ECO:0000256" key="3">
    <source>
        <dbReference type="ARBA" id="ARBA00023163"/>
    </source>
</evidence>
<dbReference type="PANTHER" id="PTHR33164:SF64">
    <property type="entry name" value="TRANSCRIPTIONAL REGULATOR SLYA"/>
    <property type="match status" value="1"/>
</dbReference>
<dbReference type="Pfam" id="PF12802">
    <property type="entry name" value="MarR_2"/>
    <property type="match status" value="1"/>
</dbReference>
<dbReference type="SMART" id="SM00347">
    <property type="entry name" value="HTH_MARR"/>
    <property type="match status" value="1"/>
</dbReference>
<dbReference type="Proteomes" id="UP001595526">
    <property type="component" value="Unassembled WGS sequence"/>
</dbReference>
<gene>
    <name evidence="5" type="ORF">ACFOET_11000</name>
</gene>
<evidence type="ECO:0000259" key="4">
    <source>
        <dbReference type="PROSITE" id="PS50995"/>
    </source>
</evidence>
<protein>
    <submittedName>
        <fullName evidence="5">MarR family winged helix-turn-helix transcriptional regulator</fullName>
    </submittedName>
</protein>
<organism evidence="5 6">
    <name type="scientific">Parapedobacter deserti</name>
    <dbReference type="NCBI Taxonomy" id="1912957"/>
    <lineage>
        <taxon>Bacteria</taxon>
        <taxon>Pseudomonadati</taxon>
        <taxon>Bacteroidota</taxon>
        <taxon>Sphingobacteriia</taxon>
        <taxon>Sphingobacteriales</taxon>
        <taxon>Sphingobacteriaceae</taxon>
        <taxon>Parapedobacter</taxon>
    </lineage>
</organism>
<proteinExistence type="predicted"/>
<comment type="caution">
    <text evidence="5">The sequence shown here is derived from an EMBL/GenBank/DDBJ whole genome shotgun (WGS) entry which is preliminary data.</text>
</comment>
<evidence type="ECO:0000256" key="2">
    <source>
        <dbReference type="ARBA" id="ARBA00023125"/>
    </source>
</evidence>
<dbReference type="PROSITE" id="PS50995">
    <property type="entry name" value="HTH_MARR_2"/>
    <property type="match status" value="1"/>
</dbReference>
<name>A0ABV7JJ85_9SPHI</name>
<dbReference type="InterPro" id="IPR036388">
    <property type="entry name" value="WH-like_DNA-bd_sf"/>
</dbReference>
<dbReference type="InterPro" id="IPR000835">
    <property type="entry name" value="HTH_MarR-typ"/>
</dbReference>
<dbReference type="PANTHER" id="PTHR33164">
    <property type="entry name" value="TRANSCRIPTIONAL REGULATOR, MARR FAMILY"/>
    <property type="match status" value="1"/>
</dbReference>
<dbReference type="Gene3D" id="1.10.10.10">
    <property type="entry name" value="Winged helix-like DNA-binding domain superfamily/Winged helix DNA-binding domain"/>
    <property type="match status" value="1"/>
</dbReference>
<sequence>MDAVKNLVENMQMLSLNVRHYFQKRFAALELDVTYEMVRVLLILSKQKYMNQQQIADVTFKNKASLTSLIDNLQKRGLVVRNEDSADRRNKIITLTAKGRELVGVVQPIFDEMFDLLYKDVTAEELKVMNRVIAKMNRVIE</sequence>
<accession>A0ABV7JJ85</accession>
<feature type="domain" description="HTH marR-type" evidence="4">
    <location>
        <begin position="4"/>
        <end position="138"/>
    </location>
</feature>
<keyword evidence="3" id="KW-0804">Transcription</keyword>
<dbReference type="InterPro" id="IPR036390">
    <property type="entry name" value="WH_DNA-bd_sf"/>
</dbReference>
<keyword evidence="2" id="KW-0238">DNA-binding</keyword>
<keyword evidence="6" id="KW-1185">Reference proteome</keyword>
<evidence type="ECO:0000313" key="6">
    <source>
        <dbReference type="Proteomes" id="UP001595526"/>
    </source>
</evidence>
<reference evidence="6" key="1">
    <citation type="journal article" date="2019" name="Int. J. Syst. Evol. Microbiol.">
        <title>The Global Catalogue of Microorganisms (GCM) 10K type strain sequencing project: providing services to taxonomists for standard genome sequencing and annotation.</title>
        <authorList>
            <consortium name="The Broad Institute Genomics Platform"/>
            <consortium name="The Broad Institute Genome Sequencing Center for Infectious Disease"/>
            <person name="Wu L."/>
            <person name="Ma J."/>
        </authorList>
    </citation>
    <scope>NUCLEOTIDE SEQUENCE [LARGE SCALE GENOMIC DNA]</scope>
    <source>
        <strain evidence="6">KCTC 52416</strain>
    </source>
</reference>